<name>A0A9P8Q766_WICPI</name>
<keyword evidence="2" id="KW-1185">Reference proteome</keyword>
<dbReference type="AlphaFoldDB" id="A0A9P8Q766"/>
<evidence type="ECO:0000313" key="2">
    <source>
        <dbReference type="Proteomes" id="UP000774326"/>
    </source>
</evidence>
<evidence type="ECO:0000313" key="1">
    <source>
        <dbReference type="EMBL" id="KAH3685222.1"/>
    </source>
</evidence>
<dbReference type="EMBL" id="JAEUBG010002094">
    <property type="protein sequence ID" value="KAH3685222.1"/>
    <property type="molecule type" value="Genomic_DNA"/>
</dbReference>
<accession>A0A9P8Q766</accession>
<organism evidence="1 2">
    <name type="scientific">Wickerhamomyces pijperi</name>
    <name type="common">Yeast</name>
    <name type="synonym">Pichia pijperi</name>
    <dbReference type="NCBI Taxonomy" id="599730"/>
    <lineage>
        <taxon>Eukaryota</taxon>
        <taxon>Fungi</taxon>
        <taxon>Dikarya</taxon>
        <taxon>Ascomycota</taxon>
        <taxon>Saccharomycotina</taxon>
        <taxon>Saccharomycetes</taxon>
        <taxon>Phaffomycetales</taxon>
        <taxon>Wickerhamomycetaceae</taxon>
        <taxon>Wickerhamomyces</taxon>
    </lineage>
</organism>
<reference evidence="1" key="1">
    <citation type="journal article" date="2021" name="Open Biol.">
        <title>Shared evolutionary footprints suggest mitochondrial oxidative damage underlies multiple complex I losses in fungi.</title>
        <authorList>
            <person name="Schikora-Tamarit M.A."/>
            <person name="Marcet-Houben M."/>
            <person name="Nosek J."/>
            <person name="Gabaldon T."/>
        </authorList>
    </citation>
    <scope>NUCLEOTIDE SEQUENCE</scope>
    <source>
        <strain evidence="1">CBS2887</strain>
    </source>
</reference>
<comment type="caution">
    <text evidence="1">The sequence shown here is derived from an EMBL/GenBank/DDBJ whole genome shotgun (WGS) entry which is preliminary data.</text>
</comment>
<reference evidence="1" key="2">
    <citation type="submission" date="2021-01" db="EMBL/GenBank/DDBJ databases">
        <authorList>
            <person name="Schikora-Tamarit M.A."/>
        </authorList>
    </citation>
    <scope>NUCLEOTIDE SEQUENCE</scope>
    <source>
        <strain evidence="1">CBS2887</strain>
    </source>
</reference>
<sequence length="236" mass="25033">MILPVTVIGTSSPVKTLVPTLAPFLKEMTSISLTLRAAGARLMFSMANLTVSISLKFNSLLKTISGDSLVKRCFKLEMNGIARFMSLPTFSLIVELSFKDCFSNNSRTNSIFSVVVSGGLVVEQGGLQGRLVVGVVVVLVGVFDQLVQFVFEGRVEEVVLTCSVGVNVLHSVFGPFLQGGQTQDGSVGTGFFKVGIFNSVTGIGKSNTGGIGTELVHDLFQGQEVTRGLGHLVVVQ</sequence>
<protein>
    <submittedName>
        <fullName evidence="1">Uncharacterized protein</fullName>
    </submittedName>
</protein>
<dbReference type="Proteomes" id="UP000774326">
    <property type="component" value="Unassembled WGS sequence"/>
</dbReference>
<gene>
    <name evidence="1" type="ORF">WICPIJ_003816</name>
</gene>
<dbReference type="OrthoDB" id="10684253at2759"/>
<proteinExistence type="predicted"/>